<evidence type="ECO:0000313" key="1">
    <source>
        <dbReference type="EMBL" id="SFB28859.1"/>
    </source>
</evidence>
<protein>
    <submittedName>
        <fullName evidence="1">Ethanolamine utilization protein</fullName>
    </submittedName>
</protein>
<gene>
    <name evidence="1" type="ORF">SAMN05216249_11749</name>
</gene>
<reference evidence="1 2" key="1">
    <citation type="submission" date="2016-10" db="EMBL/GenBank/DDBJ databases">
        <authorList>
            <person name="de Groot N.N."/>
        </authorList>
    </citation>
    <scope>NUCLEOTIDE SEQUENCE [LARGE SCALE GENOMIC DNA]</scope>
    <source>
        <strain evidence="1 2">DSM 5522</strain>
    </source>
</reference>
<dbReference type="RefSeq" id="WP_092873677.1">
    <property type="nucleotide sequence ID" value="NZ_FOJY01000017.1"/>
</dbReference>
<name>A0A1I0ZSU8_9FIRM</name>
<dbReference type="STRING" id="1120918.SAMN05216249_11749"/>
<dbReference type="OrthoDB" id="2066004at2"/>
<sequence length="252" mass="28562">MDMDALVNEITKRVQAKINELAGENQANEADDKAKILLLAKEECEFVNQTLKCQKLGEYYKKDSAKEMGYNCDLSEYEAVIAYNLTNEDLGKIANGITDDGYTKLFSKALLLGKKVFIPREVVELYSYKDTAFHAYYDKLNKLITLLSRSGVVILPFDQLQSAILDGQTQNPKCCSLRPPKEIKEKKCDEDEKDSKVVTLKKHVINERDMVLVNTESALVVCIDERAIMTDLAKEYAKRHKIEIIRKPLGNG</sequence>
<dbReference type="AlphaFoldDB" id="A0A1I0ZSU8"/>
<evidence type="ECO:0000313" key="2">
    <source>
        <dbReference type="Proteomes" id="UP000198838"/>
    </source>
</evidence>
<keyword evidence="2" id="KW-1185">Reference proteome</keyword>
<accession>A0A1I0ZSU8</accession>
<organism evidence="1 2">
    <name type="scientific">Acetitomaculum ruminis DSM 5522</name>
    <dbReference type="NCBI Taxonomy" id="1120918"/>
    <lineage>
        <taxon>Bacteria</taxon>
        <taxon>Bacillati</taxon>
        <taxon>Bacillota</taxon>
        <taxon>Clostridia</taxon>
        <taxon>Lachnospirales</taxon>
        <taxon>Lachnospiraceae</taxon>
        <taxon>Acetitomaculum</taxon>
    </lineage>
</organism>
<proteinExistence type="predicted"/>
<dbReference type="Proteomes" id="UP000198838">
    <property type="component" value="Unassembled WGS sequence"/>
</dbReference>
<dbReference type="EMBL" id="FOJY01000017">
    <property type="protein sequence ID" value="SFB28859.1"/>
    <property type="molecule type" value="Genomic_DNA"/>
</dbReference>